<feature type="compositionally biased region" description="Acidic residues" evidence="2">
    <location>
        <begin position="583"/>
        <end position="597"/>
    </location>
</feature>
<feature type="compositionally biased region" description="Basic and acidic residues" evidence="2">
    <location>
        <begin position="628"/>
        <end position="641"/>
    </location>
</feature>
<dbReference type="VEuPathDB" id="FungiDB:MELLADRAFT_86042"/>
<feature type="compositionally biased region" description="Polar residues" evidence="2">
    <location>
        <begin position="126"/>
        <end position="155"/>
    </location>
</feature>
<dbReference type="GeneID" id="18934059"/>
<feature type="compositionally biased region" description="Acidic residues" evidence="2">
    <location>
        <begin position="540"/>
        <end position="559"/>
    </location>
</feature>
<protein>
    <submittedName>
        <fullName evidence="3">Uncharacterized protein</fullName>
    </submittedName>
</protein>
<dbReference type="KEGG" id="mlr:MELLADRAFT_86042"/>
<keyword evidence="4" id="KW-1185">Reference proteome</keyword>
<reference evidence="4" key="1">
    <citation type="journal article" date="2011" name="Proc. Natl. Acad. Sci. U.S.A.">
        <title>Obligate biotrophy features unraveled by the genomic analysis of rust fungi.</title>
        <authorList>
            <person name="Duplessis S."/>
            <person name="Cuomo C.A."/>
            <person name="Lin Y.-C."/>
            <person name="Aerts A."/>
            <person name="Tisserant E."/>
            <person name="Veneault-Fourrey C."/>
            <person name="Joly D.L."/>
            <person name="Hacquard S."/>
            <person name="Amselem J."/>
            <person name="Cantarel B.L."/>
            <person name="Chiu R."/>
            <person name="Coutinho P.M."/>
            <person name="Feau N."/>
            <person name="Field M."/>
            <person name="Frey P."/>
            <person name="Gelhaye E."/>
            <person name="Goldberg J."/>
            <person name="Grabherr M.G."/>
            <person name="Kodira C.D."/>
            <person name="Kohler A."/>
            <person name="Kuees U."/>
            <person name="Lindquist E.A."/>
            <person name="Lucas S.M."/>
            <person name="Mago R."/>
            <person name="Mauceli E."/>
            <person name="Morin E."/>
            <person name="Murat C."/>
            <person name="Pangilinan J.L."/>
            <person name="Park R."/>
            <person name="Pearson M."/>
            <person name="Quesneville H."/>
            <person name="Rouhier N."/>
            <person name="Sakthikumar S."/>
            <person name="Salamov A.A."/>
            <person name="Schmutz J."/>
            <person name="Selles B."/>
            <person name="Shapiro H."/>
            <person name="Tanguay P."/>
            <person name="Tuskan G.A."/>
            <person name="Henrissat B."/>
            <person name="Van de Peer Y."/>
            <person name="Rouze P."/>
            <person name="Ellis J.G."/>
            <person name="Dodds P.N."/>
            <person name="Schein J.E."/>
            <person name="Zhong S."/>
            <person name="Hamelin R.C."/>
            <person name="Grigoriev I.V."/>
            <person name="Szabo L.J."/>
            <person name="Martin F."/>
        </authorList>
    </citation>
    <scope>NUCLEOTIDE SEQUENCE [LARGE SCALE GENOMIC DNA]</scope>
    <source>
        <strain evidence="4">98AG31 / pathotype 3-4-7</strain>
    </source>
</reference>
<feature type="compositionally biased region" description="Acidic residues" evidence="2">
    <location>
        <begin position="618"/>
        <end position="627"/>
    </location>
</feature>
<keyword evidence="1" id="KW-0175">Coiled coil</keyword>
<evidence type="ECO:0000256" key="1">
    <source>
        <dbReference type="SAM" id="Coils"/>
    </source>
</evidence>
<dbReference type="HOGENOM" id="CLU_020173_0_0_1"/>
<feature type="region of interest" description="Disordered" evidence="2">
    <location>
        <begin position="534"/>
        <end position="641"/>
    </location>
</feature>
<name>F4RKJ6_MELLP</name>
<dbReference type="Proteomes" id="UP000001072">
    <property type="component" value="Unassembled WGS sequence"/>
</dbReference>
<feature type="region of interest" description="Disordered" evidence="2">
    <location>
        <begin position="324"/>
        <end position="343"/>
    </location>
</feature>
<gene>
    <name evidence="3" type="ORF">MELLADRAFT_86042</name>
</gene>
<feature type="compositionally biased region" description="Low complexity" evidence="2">
    <location>
        <begin position="162"/>
        <end position="171"/>
    </location>
</feature>
<dbReference type="STRING" id="747676.F4RKJ6"/>
<dbReference type="RefSeq" id="XP_007409610.1">
    <property type="nucleotide sequence ID" value="XM_007409548.1"/>
</dbReference>
<dbReference type="InParanoid" id="F4RKJ6"/>
<feature type="region of interest" description="Disordered" evidence="2">
    <location>
        <begin position="113"/>
        <end position="195"/>
    </location>
</feature>
<evidence type="ECO:0000313" key="3">
    <source>
        <dbReference type="EMBL" id="EGG07168.1"/>
    </source>
</evidence>
<evidence type="ECO:0000313" key="4">
    <source>
        <dbReference type="Proteomes" id="UP000001072"/>
    </source>
</evidence>
<feature type="coiled-coil region" evidence="1">
    <location>
        <begin position="67"/>
        <end position="94"/>
    </location>
</feature>
<feature type="compositionally biased region" description="Gly residues" evidence="2">
    <location>
        <begin position="600"/>
        <end position="612"/>
    </location>
</feature>
<sequence length="641" mass="73000">MAQAKQACKAYKNPNIHPSFNLCIFHHKYLVSHRLVTTISHLLKQLHFQHRFANLIMDPPPDLQLMLQETTKQLAAQNKLIQDIQAQSAQMQAESAARDESYEKLLKKFKDVSVQQSASAEKGKSRASTSSKAPTTPISHNRPSLSLSSRKTNPTPAECFEPSQSSRRSSAPPKPSPKRHPIQMAPDEAPPGFQGTRINALAEDAAARDLLPITDIVSLRDAKSGRIKVGKGIIHLQDFFLRYSVAMLAKLGICCWAPDLEDAPDSMWNEACRISAIKILRMWITGKVFPNADAKFVHNLLLLERTYNHYVHYYMAKKYQKEAKESGANQREEARKTSQRGRQRLRDTRFAYAGAKGFPTRYLSMLQHVEAHSDDEFDVERQVYVVKTPIYQSVEAGIFMRRVDEHMRLSKTLSKTRIQTRTRIRPKHPIESTLTRPPRGLPIDFYNAEWYNVLPVADRQDIADAWKVMFLPDPSESLLGRPHPDEKLEDQKFTDKHWRRATKDYDLDHEFTHATDSDVDSEDEDDGKFAKDSIDLANTDGEEDEEEGPIEEDDFEEDPNDFKKGGNRGALSRAQKLKGRMEADEDESDWDGEVEEGETGKGAGNGEGGSRGRGQYYVDDDDMEEKEDDARARRWDIWNNA</sequence>
<dbReference type="OrthoDB" id="3254880at2759"/>
<feature type="compositionally biased region" description="Basic and acidic residues" evidence="2">
    <location>
        <begin position="324"/>
        <end position="336"/>
    </location>
</feature>
<evidence type="ECO:0000256" key="2">
    <source>
        <dbReference type="SAM" id="MobiDB-lite"/>
    </source>
</evidence>
<dbReference type="AlphaFoldDB" id="F4RKJ6"/>
<organism evidence="4">
    <name type="scientific">Melampsora larici-populina (strain 98AG31 / pathotype 3-4-7)</name>
    <name type="common">Poplar leaf rust fungus</name>
    <dbReference type="NCBI Taxonomy" id="747676"/>
    <lineage>
        <taxon>Eukaryota</taxon>
        <taxon>Fungi</taxon>
        <taxon>Dikarya</taxon>
        <taxon>Basidiomycota</taxon>
        <taxon>Pucciniomycotina</taxon>
        <taxon>Pucciniomycetes</taxon>
        <taxon>Pucciniales</taxon>
        <taxon>Melampsoraceae</taxon>
        <taxon>Melampsora</taxon>
    </lineage>
</organism>
<proteinExistence type="predicted"/>
<accession>F4RKJ6</accession>
<dbReference type="EMBL" id="GL883105">
    <property type="protein sequence ID" value="EGG07168.1"/>
    <property type="molecule type" value="Genomic_DNA"/>
</dbReference>